<keyword evidence="3" id="KW-1185">Reference proteome</keyword>
<accession>A0A437RAJ4</accession>
<proteinExistence type="predicted"/>
<dbReference type="Proteomes" id="UP000285575">
    <property type="component" value="Unassembled WGS sequence"/>
</dbReference>
<dbReference type="EMBL" id="SACR01000006">
    <property type="protein sequence ID" value="RVU43707.1"/>
    <property type="molecule type" value="Genomic_DNA"/>
</dbReference>
<feature type="chain" id="PRO_5019158582" evidence="1">
    <location>
        <begin position="28"/>
        <end position="553"/>
    </location>
</feature>
<dbReference type="InterPro" id="IPR010727">
    <property type="entry name" value="DUF1302"/>
</dbReference>
<dbReference type="PROSITE" id="PS51257">
    <property type="entry name" value="PROKAR_LIPOPROTEIN"/>
    <property type="match status" value="1"/>
</dbReference>
<dbReference type="RefSeq" id="WP_128230265.1">
    <property type="nucleotide sequence ID" value="NZ_SACR01000006.1"/>
</dbReference>
<comment type="caution">
    <text evidence="2">The sequence shown here is derived from an EMBL/GenBank/DDBJ whole genome shotgun (WGS) entry which is preliminary data.</text>
</comment>
<dbReference type="AlphaFoldDB" id="A0A437RAJ4"/>
<reference evidence="2 3" key="1">
    <citation type="submission" date="2019-01" db="EMBL/GenBank/DDBJ databases">
        <authorList>
            <person name="Chen W.-M."/>
        </authorList>
    </citation>
    <scope>NUCLEOTIDE SEQUENCE [LARGE SCALE GENOMIC DNA]</scope>
    <source>
        <strain evidence="2 3">KYPY4</strain>
    </source>
</reference>
<name>A0A437RAJ4_9BURK</name>
<dbReference type="OrthoDB" id="8932625at2"/>
<sequence length="553" mass="59471">MNTLLKPAARRRTLLAVAALAACQAQAFEIDTGDSGLKLRWDNTVKYSSMARLEKASPGLSRTVFGPTGVVGPNNGNQDDGNNNFSRGIVSNRLDLLSELDAAYGNFGARVSAAAWYDAVYNRGNQNQTTSANNTPRNEFAPETRQLMGRKAEFLDAFVFGRFELGDKPATVRLGRHSLLWGESLFFGANGIAGGMAPLDLIKLQSVPNATFKEVARPTGKLSGQVQLTPELTLGAYLAYEWQKTRLMPAGAYLSGSDTLGPGAQRINAGPTGVFQRQPDLEASNSGQGGVQLRWRVDALDTDLGFYAIRYHATGPSNIWNTLNGRPPAVTANSYRWVYHEGIEAYGVSFAKTVGEWGLAGEASYRRNTPLASSGQSVIPAIGVGVAFDNRDNPGYAVGETAHLQLSWIASLGPSFLSKEASFVGEIAWNQRAKVTKNPQMLNPNADKTATALRMVFSPSYRQVLPGLDLSPSVGLGYAWGKSAAVGPAFGVDKGGDFSLGLGAVYLGSWNANLNFVRYLGPEGPTLDNSNNAQFKQALKDRNFVTFSLRTTF</sequence>
<evidence type="ECO:0000313" key="2">
    <source>
        <dbReference type="EMBL" id="RVU43707.1"/>
    </source>
</evidence>
<protein>
    <submittedName>
        <fullName evidence="2">DUF1302 domain-containing protein</fullName>
    </submittedName>
</protein>
<evidence type="ECO:0000256" key="1">
    <source>
        <dbReference type="SAM" id="SignalP"/>
    </source>
</evidence>
<gene>
    <name evidence="2" type="ORF">EOE66_18695</name>
</gene>
<keyword evidence="1" id="KW-0732">Signal</keyword>
<evidence type="ECO:0000313" key="3">
    <source>
        <dbReference type="Proteomes" id="UP000285575"/>
    </source>
</evidence>
<feature type="signal peptide" evidence="1">
    <location>
        <begin position="1"/>
        <end position="27"/>
    </location>
</feature>
<organism evidence="2 3">
    <name type="scientific">Rubrivivax rivuli</name>
    <dbReference type="NCBI Taxonomy" id="1862385"/>
    <lineage>
        <taxon>Bacteria</taxon>
        <taxon>Pseudomonadati</taxon>
        <taxon>Pseudomonadota</taxon>
        <taxon>Betaproteobacteria</taxon>
        <taxon>Burkholderiales</taxon>
        <taxon>Sphaerotilaceae</taxon>
        <taxon>Rubrivivax</taxon>
    </lineage>
</organism>
<dbReference type="Pfam" id="PF06980">
    <property type="entry name" value="DUF1302"/>
    <property type="match status" value="1"/>
</dbReference>